<name>A0A0M3QVS5_DROBS</name>
<gene>
    <name evidence="3" type="ORF">Dbus_chr3Lg75</name>
</gene>
<dbReference type="EMBL" id="CP012525">
    <property type="protein sequence ID" value="ALC42909.1"/>
    <property type="molecule type" value="Genomic_DNA"/>
</dbReference>
<organism evidence="3 4">
    <name type="scientific">Drosophila busckii</name>
    <name type="common">Fruit fly</name>
    <dbReference type="NCBI Taxonomy" id="30019"/>
    <lineage>
        <taxon>Eukaryota</taxon>
        <taxon>Metazoa</taxon>
        <taxon>Ecdysozoa</taxon>
        <taxon>Arthropoda</taxon>
        <taxon>Hexapoda</taxon>
        <taxon>Insecta</taxon>
        <taxon>Pterygota</taxon>
        <taxon>Neoptera</taxon>
        <taxon>Endopterygota</taxon>
        <taxon>Diptera</taxon>
        <taxon>Brachycera</taxon>
        <taxon>Muscomorpha</taxon>
        <taxon>Ephydroidea</taxon>
        <taxon>Drosophilidae</taxon>
        <taxon>Drosophila</taxon>
    </lineage>
</organism>
<dbReference type="OMA" id="TRCYRCS"/>
<dbReference type="PANTHER" id="PTHR21721:SF27">
    <property type="entry name" value="GH09876P"/>
    <property type="match status" value="1"/>
</dbReference>
<evidence type="ECO:0000256" key="1">
    <source>
        <dbReference type="SAM" id="SignalP"/>
    </source>
</evidence>
<dbReference type="InterPro" id="IPR008472">
    <property type="entry name" value="DUF753"/>
</dbReference>
<keyword evidence="4" id="KW-1185">Reference proteome</keyword>
<accession>A0A0M3QVS5</accession>
<dbReference type="Pfam" id="PF05444">
    <property type="entry name" value="DUF753"/>
    <property type="match status" value="1"/>
</dbReference>
<dbReference type="OrthoDB" id="7730284at2759"/>
<evidence type="ECO:0000259" key="2">
    <source>
        <dbReference type="Pfam" id="PF05444"/>
    </source>
</evidence>
<reference evidence="3 4" key="1">
    <citation type="submission" date="2015-08" db="EMBL/GenBank/DDBJ databases">
        <title>Ancestral chromatin configuration constrains chromatin evolution on differentiating sex chromosomes in Drosophila.</title>
        <authorList>
            <person name="Zhou Q."/>
            <person name="Bachtrog D."/>
        </authorList>
    </citation>
    <scope>NUCLEOTIDE SEQUENCE [LARGE SCALE GENOMIC DNA]</scope>
    <source>
        <tissue evidence="3">Whole larvae</tissue>
    </source>
</reference>
<dbReference type="PANTHER" id="PTHR21721">
    <property type="entry name" value="GH09876P-RELATED"/>
    <property type="match status" value="1"/>
</dbReference>
<sequence length="510" mass="55863">MNLELGIQILLMASGLRLVWSIVCYNCDSKTLPECAQTLGEEGLLPFKECAAEVPCAMSIVDSTTYRGCEVEVPTEEATYAKNCTSNLCNAGVFPPGRLKCHHCMGASCVEAPVVKPRPCLYHHEEDACYTEVVNANLAYRGCVSDSNHTAVNTAKVCEINGCNAERGAWTLTCASCDSSKGRGCKMDLFQLGSSCNISLFKLCEEQLLLGEEQGHYCYTYHHLSRVVRGCSTQLPAELEPHRLELQQCANATNCNARCLPQQQCLNCNSAEKDVCRSNATAVNAQSCGSAEASSCYACVYDDFGVRRGCGHPPTDSTITNCYECDGHLEKGCNKRDFTRCYRCSSDEAGAGCINWERPGGIYIEQCAVPAAPCLVLSYVNGTVERGCQREDFNCSTASVVSCRSCEGNFCNKGPFPAERLWCHQCEDCEQVISGQSALPCGLDANEPVDQNAACLEFFDEQSHQIKRGCRSQAQLYYECLLRSDKCRLCQSNGCNDTPGKQLRPQHLEM</sequence>
<feature type="signal peptide" evidence="1">
    <location>
        <begin position="1"/>
        <end position="21"/>
    </location>
</feature>
<protein>
    <submittedName>
        <fullName evidence="3">CG15170</fullName>
    </submittedName>
</protein>
<proteinExistence type="predicted"/>
<feature type="chain" id="PRO_5005788063" evidence="1">
    <location>
        <begin position="22"/>
        <end position="510"/>
    </location>
</feature>
<dbReference type="Proteomes" id="UP000494163">
    <property type="component" value="Chromosome 3L"/>
</dbReference>
<dbReference type="AlphaFoldDB" id="A0A0M3QVS5"/>
<evidence type="ECO:0000313" key="4">
    <source>
        <dbReference type="Proteomes" id="UP000494163"/>
    </source>
</evidence>
<keyword evidence="1" id="KW-0732">Signal</keyword>
<evidence type="ECO:0000313" key="3">
    <source>
        <dbReference type="EMBL" id="ALC42909.1"/>
    </source>
</evidence>
<feature type="domain" description="DUF753" evidence="2">
    <location>
        <begin position="340"/>
        <end position="412"/>
    </location>
</feature>